<evidence type="ECO:0000256" key="1">
    <source>
        <dbReference type="SAM" id="MobiDB-lite"/>
    </source>
</evidence>
<protein>
    <recommendedName>
        <fullName evidence="4">RecT family protein</fullName>
    </recommendedName>
</protein>
<dbReference type="AlphaFoldDB" id="E6M133"/>
<dbReference type="Proteomes" id="UP000005573">
    <property type="component" value="Unassembled WGS sequence"/>
</dbReference>
<organism evidence="2 3">
    <name type="scientific">Mobiluncus curtisii ATCC 51333</name>
    <dbReference type="NCBI Taxonomy" id="887326"/>
    <lineage>
        <taxon>Bacteria</taxon>
        <taxon>Bacillati</taxon>
        <taxon>Actinomycetota</taxon>
        <taxon>Actinomycetes</taxon>
        <taxon>Actinomycetales</taxon>
        <taxon>Actinomycetaceae</taxon>
        <taxon>Mobiluncus</taxon>
    </lineage>
</organism>
<name>E6M133_9ACTO</name>
<sequence>MSTELVTIQSQKEYAEILSASNLLPRAYQKQPANVFTAMAMGEALGLKPIEAINSINVIQGKPALSAELMGAMVRRAGHKLRITCTKNPPTATATLIRKDDPDAPFTVTWDEKAATRAGLWMSSPSWQKYPDQMMRARAITEVCRMGAADALSGLVYTAEELGGELQNPLAQSPIVQPVQAAPIQAAPAQPEPETVEVIEVVENPEPKPEPKKEPKRKPGRPRKTPKPETPAQETETAPASDETPQVVDEVTGEITAPENSQQPPEQGSPEDRDYQMAKVREYQQLLNISGEQMQTAAVWTMQGDAPEGEWTSWPARALEAVWRNLRKEAVNRGLIKEGE</sequence>
<evidence type="ECO:0000313" key="3">
    <source>
        <dbReference type="Proteomes" id="UP000005573"/>
    </source>
</evidence>
<dbReference type="RefSeq" id="WP_004010141.1">
    <property type="nucleotide sequence ID" value="NZ_GL622340.1"/>
</dbReference>
<gene>
    <name evidence="2" type="ORF">HMPREF0388_1766</name>
</gene>
<dbReference type="EMBL" id="AEPY01000011">
    <property type="protein sequence ID" value="EFU79663.1"/>
    <property type="molecule type" value="Genomic_DNA"/>
</dbReference>
<dbReference type="HOGENOM" id="CLU_815887_0_0_11"/>
<feature type="region of interest" description="Disordered" evidence="1">
    <location>
        <begin position="201"/>
        <end position="276"/>
    </location>
</feature>
<evidence type="ECO:0000313" key="2">
    <source>
        <dbReference type="EMBL" id="EFU79663.1"/>
    </source>
</evidence>
<evidence type="ECO:0008006" key="4">
    <source>
        <dbReference type="Google" id="ProtNLM"/>
    </source>
</evidence>
<reference evidence="2 3" key="1">
    <citation type="submission" date="2010-12" db="EMBL/GenBank/DDBJ databases">
        <authorList>
            <person name="Muzny D."/>
            <person name="Qin X."/>
            <person name="Deng J."/>
            <person name="Jiang H."/>
            <person name="Liu Y."/>
            <person name="Qu J."/>
            <person name="Song X.-Z."/>
            <person name="Zhang L."/>
            <person name="Thornton R."/>
            <person name="Coyle M."/>
            <person name="Francisco L."/>
            <person name="Jackson L."/>
            <person name="Javaid M."/>
            <person name="Korchina V."/>
            <person name="Kovar C."/>
            <person name="Mata R."/>
            <person name="Mathew T."/>
            <person name="Ngo R."/>
            <person name="Nguyen L."/>
            <person name="Nguyen N."/>
            <person name="Okwuonu G."/>
            <person name="Ongeri F."/>
            <person name="Pham C."/>
            <person name="Simmons D."/>
            <person name="Wilczek-Boney K."/>
            <person name="Hale W."/>
            <person name="Jakkamsetti A."/>
            <person name="Pham P."/>
            <person name="Ruth R."/>
            <person name="San Lucas F."/>
            <person name="Warren J."/>
            <person name="Zhang J."/>
            <person name="Zhao Z."/>
            <person name="Zhou C."/>
            <person name="Zhu D."/>
            <person name="Lee S."/>
            <person name="Bess C."/>
            <person name="Blankenburg K."/>
            <person name="Forbes L."/>
            <person name="Fu Q."/>
            <person name="Gubbala S."/>
            <person name="Hirani K."/>
            <person name="Jayaseelan J.C."/>
            <person name="Lara F."/>
            <person name="Munidasa M."/>
            <person name="Palculict T."/>
            <person name="Patil S."/>
            <person name="Pu L.-L."/>
            <person name="Saada N."/>
            <person name="Tang L."/>
            <person name="Weissenberger G."/>
            <person name="Zhu Y."/>
            <person name="Hemphill L."/>
            <person name="Shang Y."/>
            <person name="Youmans B."/>
            <person name="Ayvaz T."/>
            <person name="Ross M."/>
            <person name="Santibanez J."/>
            <person name="Aqrawi P."/>
            <person name="Gross S."/>
            <person name="Joshi V."/>
            <person name="Fowler G."/>
            <person name="Nazareth L."/>
            <person name="Reid J."/>
            <person name="Worley K."/>
            <person name="Petrosino J."/>
            <person name="Highlander S."/>
            <person name="Gibbs R."/>
        </authorList>
    </citation>
    <scope>NUCLEOTIDE SEQUENCE [LARGE SCALE GENOMIC DNA]</scope>
    <source>
        <strain evidence="2 3">ATCC 51333</strain>
    </source>
</reference>
<proteinExistence type="predicted"/>
<accession>E6M133</accession>
<feature type="compositionally biased region" description="Basic residues" evidence="1">
    <location>
        <begin position="214"/>
        <end position="225"/>
    </location>
</feature>
<comment type="caution">
    <text evidence="2">The sequence shown here is derived from an EMBL/GenBank/DDBJ whole genome shotgun (WGS) entry which is preliminary data.</text>
</comment>